<reference evidence="1" key="2">
    <citation type="submission" date="2015-03" db="UniProtKB">
        <authorList>
            <consortium name="EnsemblPlants"/>
        </authorList>
    </citation>
    <scope>IDENTIFICATION</scope>
</reference>
<reference evidence="1 2" key="1">
    <citation type="journal article" date="2014" name="Genome Biol.">
        <title>Transcriptome and methylome profiling reveals relics of genome dominance in the mesopolyploid Brassica oleracea.</title>
        <authorList>
            <person name="Parkin I.A."/>
            <person name="Koh C."/>
            <person name="Tang H."/>
            <person name="Robinson S.J."/>
            <person name="Kagale S."/>
            <person name="Clarke W.E."/>
            <person name="Town C.D."/>
            <person name="Nixon J."/>
            <person name="Krishnakumar V."/>
            <person name="Bidwell S.L."/>
            <person name="Denoeud F."/>
            <person name="Belcram H."/>
            <person name="Links M.G."/>
            <person name="Just J."/>
            <person name="Clarke C."/>
            <person name="Bender T."/>
            <person name="Huebert T."/>
            <person name="Mason A.S."/>
            <person name="Pires J.C."/>
            <person name="Barker G."/>
            <person name="Moore J."/>
            <person name="Walley P.G."/>
            <person name="Manoli S."/>
            <person name="Batley J."/>
            <person name="Edwards D."/>
            <person name="Nelson M.N."/>
            <person name="Wang X."/>
            <person name="Paterson A.H."/>
            <person name="King G."/>
            <person name="Bancroft I."/>
            <person name="Chalhoub B."/>
            <person name="Sharpe A.G."/>
        </authorList>
    </citation>
    <scope>NUCLEOTIDE SEQUENCE</scope>
    <source>
        <strain evidence="1 2">cv. TO1000</strain>
    </source>
</reference>
<dbReference type="AlphaFoldDB" id="A0A0D3E550"/>
<dbReference type="EnsemblPlants" id="Bo9g043360.1">
    <property type="protein sequence ID" value="Bo9g043360.1"/>
    <property type="gene ID" value="Bo9g043360"/>
</dbReference>
<keyword evidence="2" id="KW-1185">Reference proteome</keyword>
<protein>
    <submittedName>
        <fullName evidence="1">Uncharacterized protein</fullName>
    </submittedName>
</protein>
<evidence type="ECO:0000313" key="1">
    <source>
        <dbReference type="EnsemblPlants" id="Bo9g043360.1"/>
    </source>
</evidence>
<sequence length="234" mass="26243">MIPNVTGTCHTIIGKGNGGDASLFHLLSFLSFGFSVSTTRRAIPLALGGSSLVDSSATSPLVEEGKRRRLYRWLCSRKDDGDLDGELESVALLGDTAMFQTIYADGSRRTIQVQDEDKRHLLLRRMIRFEMDYNPFTQSSNFVGLLNSQQSISFGSSQVPTPVSEDVGECQERDGYTQFNVSEFQEAEDNGSSHVDLLYSINMPSNISNMMDARRRIRDRQLHQQLKDDLVEHI</sequence>
<evidence type="ECO:0000313" key="2">
    <source>
        <dbReference type="Proteomes" id="UP000032141"/>
    </source>
</evidence>
<dbReference type="Gramene" id="Bo9g043360.1">
    <property type="protein sequence ID" value="Bo9g043360.1"/>
    <property type="gene ID" value="Bo9g043360"/>
</dbReference>
<proteinExistence type="predicted"/>
<dbReference type="Proteomes" id="UP000032141">
    <property type="component" value="Chromosome C9"/>
</dbReference>
<dbReference type="HOGENOM" id="CLU_1186458_0_0_1"/>
<organism evidence="1 2">
    <name type="scientific">Brassica oleracea var. oleracea</name>
    <dbReference type="NCBI Taxonomy" id="109376"/>
    <lineage>
        <taxon>Eukaryota</taxon>
        <taxon>Viridiplantae</taxon>
        <taxon>Streptophyta</taxon>
        <taxon>Embryophyta</taxon>
        <taxon>Tracheophyta</taxon>
        <taxon>Spermatophyta</taxon>
        <taxon>Magnoliopsida</taxon>
        <taxon>eudicotyledons</taxon>
        <taxon>Gunneridae</taxon>
        <taxon>Pentapetalae</taxon>
        <taxon>rosids</taxon>
        <taxon>malvids</taxon>
        <taxon>Brassicales</taxon>
        <taxon>Brassicaceae</taxon>
        <taxon>Brassiceae</taxon>
        <taxon>Brassica</taxon>
    </lineage>
</organism>
<name>A0A0D3E550_BRAOL</name>
<accession>A0A0D3E550</accession>